<evidence type="ECO:0000313" key="6">
    <source>
        <dbReference type="Proteomes" id="UP001241758"/>
    </source>
</evidence>
<dbReference type="PANTHER" id="PTHR30146">
    <property type="entry name" value="LACI-RELATED TRANSCRIPTIONAL REPRESSOR"/>
    <property type="match status" value="1"/>
</dbReference>
<dbReference type="PANTHER" id="PTHR30146:SF109">
    <property type="entry name" value="HTH-TYPE TRANSCRIPTIONAL REGULATOR GALS"/>
    <property type="match status" value="1"/>
</dbReference>
<dbReference type="InterPro" id="IPR046335">
    <property type="entry name" value="LacI/GalR-like_sensor"/>
</dbReference>
<dbReference type="Proteomes" id="UP001241758">
    <property type="component" value="Unassembled WGS sequence"/>
</dbReference>
<evidence type="ECO:0000259" key="4">
    <source>
        <dbReference type="PROSITE" id="PS50932"/>
    </source>
</evidence>
<name>A0ABT6X1K6_9ACTN</name>
<keyword evidence="1" id="KW-0805">Transcription regulation</keyword>
<keyword evidence="6" id="KW-1185">Reference proteome</keyword>
<dbReference type="EMBL" id="JASCTH010000052">
    <property type="protein sequence ID" value="MDI6105725.1"/>
    <property type="molecule type" value="Genomic_DNA"/>
</dbReference>
<dbReference type="SMART" id="SM00354">
    <property type="entry name" value="HTH_LACI"/>
    <property type="match status" value="1"/>
</dbReference>
<dbReference type="SUPFAM" id="SSF53822">
    <property type="entry name" value="Periplasmic binding protein-like I"/>
    <property type="match status" value="1"/>
</dbReference>
<evidence type="ECO:0000313" key="5">
    <source>
        <dbReference type="EMBL" id="MDI6105725.1"/>
    </source>
</evidence>
<dbReference type="PROSITE" id="PS50932">
    <property type="entry name" value="HTH_LACI_2"/>
    <property type="match status" value="1"/>
</dbReference>
<evidence type="ECO:0000256" key="3">
    <source>
        <dbReference type="ARBA" id="ARBA00023163"/>
    </source>
</evidence>
<dbReference type="PROSITE" id="PS00356">
    <property type="entry name" value="HTH_LACI_1"/>
    <property type="match status" value="1"/>
</dbReference>
<dbReference type="InterPro" id="IPR028082">
    <property type="entry name" value="Peripla_BP_I"/>
</dbReference>
<feature type="domain" description="HTH lacI-type" evidence="4">
    <location>
        <begin position="1"/>
        <end position="53"/>
    </location>
</feature>
<dbReference type="CDD" id="cd01392">
    <property type="entry name" value="HTH_LacI"/>
    <property type="match status" value="1"/>
</dbReference>
<dbReference type="InterPro" id="IPR000843">
    <property type="entry name" value="HTH_LacI"/>
</dbReference>
<dbReference type="CDD" id="cd06267">
    <property type="entry name" value="PBP1_LacI_sugar_binding-like"/>
    <property type="match status" value="1"/>
</dbReference>
<keyword evidence="3" id="KW-0804">Transcription</keyword>
<reference evidence="5 6" key="1">
    <citation type="submission" date="2023-05" db="EMBL/GenBank/DDBJ databases">
        <title>Actinoplanes sp. NEAU-A12 genome sequencing.</title>
        <authorList>
            <person name="Wang Z.-S."/>
        </authorList>
    </citation>
    <scope>NUCLEOTIDE SEQUENCE [LARGE SCALE GENOMIC DNA]</scope>
    <source>
        <strain evidence="5 6">NEAU-A12</strain>
    </source>
</reference>
<evidence type="ECO:0000256" key="1">
    <source>
        <dbReference type="ARBA" id="ARBA00023015"/>
    </source>
</evidence>
<dbReference type="Gene3D" id="3.40.50.2300">
    <property type="match status" value="2"/>
</dbReference>
<sequence>MRDVARLAGVSVTTVGNVLNRPHVVAADTRTRVEQAMAQANFVRSSLARQLKGSPSPVVGVVILDMRNPFYSELSRAVEDHVFQVGCTLMVCSTDGQFERERRVLAALEEQAVRGIIVTPGDRDLSHIEALGSRGTPVVLADYASPDADLCSVSVDHHLGGRLVAEHLLELGHRRLAFIQSEVPMQSTRERYRGFRETLRAAGLDPNRSLFDVSVEALPSVGFDEGVIDAIVSCDDVPTAVVCMNDVVARGVLSRLTSRGIRVPEDMSVIGYDDTPFISHLSPSLTTVRQPTSQVGHEAAELLLSEREPNHAHRQIQFRPTLVVRGSTGAPRSR</sequence>
<dbReference type="Gene3D" id="1.10.260.40">
    <property type="entry name" value="lambda repressor-like DNA-binding domains"/>
    <property type="match status" value="1"/>
</dbReference>
<dbReference type="GO" id="GO:0003677">
    <property type="term" value="F:DNA binding"/>
    <property type="evidence" value="ECO:0007669"/>
    <property type="project" value="UniProtKB-KW"/>
</dbReference>
<proteinExistence type="predicted"/>
<dbReference type="Pfam" id="PF13377">
    <property type="entry name" value="Peripla_BP_3"/>
    <property type="match status" value="1"/>
</dbReference>
<dbReference type="Pfam" id="PF00356">
    <property type="entry name" value="LacI"/>
    <property type="match status" value="1"/>
</dbReference>
<comment type="caution">
    <text evidence="5">The sequence shown here is derived from an EMBL/GenBank/DDBJ whole genome shotgun (WGS) entry which is preliminary data.</text>
</comment>
<dbReference type="SUPFAM" id="SSF47413">
    <property type="entry name" value="lambda repressor-like DNA-binding domains"/>
    <property type="match status" value="1"/>
</dbReference>
<dbReference type="InterPro" id="IPR010982">
    <property type="entry name" value="Lambda_DNA-bd_dom_sf"/>
</dbReference>
<dbReference type="RefSeq" id="WP_282767191.1">
    <property type="nucleotide sequence ID" value="NZ_JASCTH010000052.1"/>
</dbReference>
<keyword evidence="2 5" id="KW-0238">DNA-binding</keyword>
<evidence type="ECO:0000256" key="2">
    <source>
        <dbReference type="ARBA" id="ARBA00023125"/>
    </source>
</evidence>
<accession>A0ABT6X1K6</accession>
<gene>
    <name evidence="5" type="ORF">QLQ12_44820</name>
</gene>
<protein>
    <submittedName>
        <fullName evidence="5">LacI family DNA-binding transcriptional regulator</fullName>
    </submittedName>
</protein>
<organism evidence="5 6">
    <name type="scientific">Actinoplanes sandaracinus</name>
    <dbReference type="NCBI Taxonomy" id="3045177"/>
    <lineage>
        <taxon>Bacteria</taxon>
        <taxon>Bacillati</taxon>
        <taxon>Actinomycetota</taxon>
        <taxon>Actinomycetes</taxon>
        <taxon>Micromonosporales</taxon>
        <taxon>Micromonosporaceae</taxon>
        <taxon>Actinoplanes</taxon>
    </lineage>
</organism>